<dbReference type="SUPFAM" id="SSF46785">
    <property type="entry name" value="Winged helix' DNA-binding domain"/>
    <property type="match status" value="1"/>
</dbReference>
<name>A0A2U2DQA5_9HYPH</name>
<dbReference type="PANTHER" id="PTHR43537">
    <property type="entry name" value="TRANSCRIPTIONAL REGULATOR, GNTR FAMILY"/>
    <property type="match status" value="1"/>
</dbReference>
<keyword evidence="3" id="KW-0804">Transcription</keyword>
<sequence length="252" mass="27264">MQRGILDTVISGARARNSHAQVVHALGRSIIAGRYPVGSTLPGDAELAALFGVSRTVLRETMKTLAAKGLIVARARIGTRVTPLPQWNLFDKDVLNWYFDVGVTEEFMLHISEIRMAFEPHAAALTARQASSQDIARIMALAQAMDDPQHDAETLAFADLKFHLAILDACGNPFMRNVGSLIEAALTGVFKLSSPAADQSSIHDVAQAHIRIVDAIAAHDEQAAREAMENVIRVGRDRVVAALEEKQGAPQT</sequence>
<dbReference type="InterPro" id="IPR036390">
    <property type="entry name" value="WH_DNA-bd_sf"/>
</dbReference>
<dbReference type="PRINTS" id="PR00035">
    <property type="entry name" value="HTHGNTR"/>
</dbReference>
<keyword evidence="6" id="KW-1185">Reference proteome</keyword>
<dbReference type="InterPro" id="IPR011711">
    <property type="entry name" value="GntR_C"/>
</dbReference>
<dbReference type="RefSeq" id="WP_109459160.1">
    <property type="nucleotide sequence ID" value="NZ_QFBC01000006.1"/>
</dbReference>
<dbReference type="GO" id="GO:0003700">
    <property type="term" value="F:DNA-binding transcription factor activity"/>
    <property type="evidence" value="ECO:0007669"/>
    <property type="project" value="InterPro"/>
</dbReference>
<evidence type="ECO:0000256" key="3">
    <source>
        <dbReference type="ARBA" id="ARBA00023163"/>
    </source>
</evidence>
<evidence type="ECO:0000313" key="6">
    <source>
        <dbReference type="Proteomes" id="UP000245252"/>
    </source>
</evidence>
<evidence type="ECO:0000256" key="1">
    <source>
        <dbReference type="ARBA" id="ARBA00023015"/>
    </source>
</evidence>
<dbReference type="InterPro" id="IPR036388">
    <property type="entry name" value="WH-like_DNA-bd_sf"/>
</dbReference>
<comment type="caution">
    <text evidence="5">The sequence shown here is derived from an EMBL/GenBank/DDBJ whole genome shotgun (WGS) entry which is preliminary data.</text>
</comment>
<keyword evidence="1" id="KW-0805">Transcription regulation</keyword>
<dbReference type="Pfam" id="PF00392">
    <property type="entry name" value="GntR"/>
    <property type="match status" value="1"/>
</dbReference>
<protein>
    <submittedName>
        <fullName evidence="5">GntR family transcriptional regulator</fullName>
    </submittedName>
</protein>
<proteinExistence type="predicted"/>
<dbReference type="SUPFAM" id="SSF48008">
    <property type="entry name" value="GntR ligand-binding domain-like"/>
    <property type="match status" value="1"/>
</dbReference>
<dbReference type="SMART" id="SM00345">
    <property type="entry name" value="HTH_GNTR"/>
    <property type="match status" value="1"/>
</dbReference>
<dbReference type="SMART" id="SM00895">
    <property type="entry name" value="FCD"/>
    <property type="match status" value="1"/>
</dbReference>
<dbReference type="Pfam" id="PF07729">
    <property type="entry name" value="FCD"/>
    <property type="match status" value="1"/>
</dbReference>
<dbReference type="InterPro" id="IPR000524">
    <property type="entry name" value="Tscrpt_reg_HTH_GntR"/>
</dbReference>
<dbReference type="PANTHER" id="PTHR43537:SF44">
    <property type="entry name" value="GNTR FAMILY REGULATORY PROTEIN"/>
    <property type="match status" value="1"/>
</dbReference>
<accession>A0A2U2DQA5</accession>
<evidence type="ECO:0000256" key="2">
    <source>
        <dbReference type="ARBA" id="ARBA00023125"/>
    </source>
</evidence>
<gene>
    <name evidence="5" type="ORF">DEM27_15525</name>
</gene>
<dbReference type="AlphaFoldDB" id="A0A2U2DQA5"/>
<dbReference type="Proteomes" id="UP000245252">
    <property type="component" value="Unassembled WGS sequence"/>
</dbReference>
<feature type="domain" description="HTH gntR-type" evidence="4">
    <location>
        <begin position="16"/>
        <end position="84"/>
    </location>
</feature>
<evidence type="ECO:0000313" key="5">
    <source>
        <dbReference type="EMBL" id="PWE55462.1"/>
    </source>
</evidence>
<dbReference type="PROSITE" id="PS50949">
    <property type="entry name" value="HTH_GNTR"/>
    <property type="match status" value="1"/>
</dbReference>
<dbReference type="EMBL" id="QFBC01000006">
    <property type="protein sequence ID" value="PWE55462.1"/>
    <property type="molecule type" value="Genomic_DNA"/>
</dbReference>
<keyword evidence="2" id="KW-0238">DNA-binding</keyword>
<dbReference type="GO" id="GO:0003677">
    <property type="term" value="F:DNA binding"/>
    <property type="evidence" value="ECO:0007669"/>
    <property type="project" value="UniProtKB-KW"/>
</dbReference>
<dbReference type="Gene3D" id="1.10.10.10">
    <property type="entry name" value="Winged helix-like DNA-binding domain superfamily/Winged helix DNA-binding domain"/>
    <property type="match status" value="1"/>
</dbReference>
<dbReference type="CDD" id="cd07377">
    <property type="entry name" value="WHTH_GntR"/>
    <property type="match status" value="1"/>
</dbReference>
<reference evidence="5 6" key="1">
    <citation type="submission" date="2018-05" db="EMBL/GenBank/DDBJ databases">
        <title>The draft genome of strain NS-104.</title>
        <authorList>
            <person name="Hang P."/>
            <person name="Jiang J."/>
        </authorList>
    </citation>
    <scope>NUCLEOTIDE SEQUENCE [LARGE SCALE GENOMIC DNA]</scope>
    <source>
        <strain evidence="5 6">NS-104</strain>
    </source>
</reference>
<organism evidence="5 6">
    <name type="scientific">Metarhizobium album</name>
    <dbReference type="NCBI Taxonomy" id="2182425"/>
    <lineage>
        <taxon>Bacteria</taxon>
        <taxon>Pseudomonadati</taxon>
        <taxon>Pseudomonadota</taxon>
        <taxon>Alphaproteobacteria</taxon>
        <taxon>Hyphomicrobiales</taxon>
        <taxon>Rhizobiaceae</taxon>
        <taxon>Metarhizobium</taxon>
    </lineage>
</organism>
<dbReference type="OrthoDB" id="9028214at2"/>
<dbReference type="Gene3D" id="1.20.120.530">
    <property type="entry name" value="GntR ligand-binding domain-like"/>
    <property type="match status" value="1"/>
</dbReference>
<dbReference type="InterPro" id="IPR008920">
    <property type="entry name" value="TF_FadR/GntR_C"/>
</dbReference>
<evidence type="ECO:0000259" key="4">
    <source>
        <dbReference type="PROSITE" id="PS50949"/>
    </source>
</evidence>